<reference evidence="11" key="1">
    <citation type="submission" date="2011-08" db="EMBL/GenBank/DDBJ databases">
        <authorList>
            <person name="Rombauts S."/>
        </authorList>
    </citation>
    <scope>NUCLEOTIDE SEQUENCE</scope>
    <source>
        <strain evidence="11">London</strain>
    </source>
</reference>
<feature type="domain" description="Peptidase C1A papain C-terminal" evidence="9">
    <location>
        <begin position="88"/>
        <end position="333"/>
    </location>
</feature>
<proteinExistence type="inferred from homology"/>
<dbReference type="KEGG" id="tut:107368756"/>
<dbReference type="PROSITE" id="PS00640">
    <property type="entry name" value="THIOL_PROTEASE_ASN"/>
    <property type="match status" value="1"/>
</dbReference>
<dbReference type="CDD" id="cd02620">
    <property type="entry name" value="Peptidase_C1A_CathepsinB"/>
    <property type="match status" value="1"/>
</dbReference>
<dbReference type="SUPFAM" id="SSF54001">
    <property type="entry name" value="Cysteine proteinases"/>
    <property type="match status" value="1"/>
</dbReference>
<dbReference type="InterPro" id="IPR025661">
    <property type="entry name" value="Pept_asp_AS"/>
</dbReference>
<evidence type="ECO:0000256" key="3">
    <source>
        <dbReference type="ARBA" id="ARBA00022729"/>
    </source>
</evidence>
<protein>
    <recommendedName>
        <fullName evidence="9">Peptidase C1A papain C-terminal domain-containing protein</fullName>
    </recommendedName>
</protein>
<dbReference type="InterPro" id="IPR025660">
    <property type="entry name" value="Pept_his_AS"/>
</dbReference>
<evidence type="ECO:0000256" key="7">
    <source>
        <dbReference type="ARBA" id="ARBA00023157"/>
    </source>
</evidence>
<dbReference type="OrthoDB" id="640249at2759"/>
<dbReference type="Pfam" id="PF00112">
    <property type="entry name" value="Peptidase_C1"/>
    <property type="match status" value="1"/>
</dbReference>
<dbReference type="PROSITE" id="PS00639">
    <property type="entry name" value="THIOL_PROTEASE_HIS"/>
    <property type="match status" value="1"/>
</dbReference>
<keyword evidence="5" id="KW-0788">Thiol protease</keyword>
<accession>T1KZF5</accession>
<dbReference type="Proteomes" id="UP000015104">
    <property type="component" value="Unassembled WGS sequence"/>
</dbReference>
<evidence type="ECO:0000313" key="10">
    <source>
        <dbReference type="EnsemblMetazoa" id="tetur28g01430.1"/>
    </source>
</evidence>
<dbReference type="eggNOG" id="KOG1543">
    <property type="taxonomic scope" value="Eukaryota"/>
</dbReference>
<gene>
    <name evidence="10" type="primary">107368756</name>
</gene>
<feature type="signal peptide" evidence="8">
    <location>
        <begin position="1"/>
        <end position="19"/>
    </location>
</feature>
<evidence type="ECO:0000313" key="11">
    <source>
        <dbReference type="Proteomes" id="UP000015104"/>
    </source>
</evidence>
<dbReference type="PROSITE" id="PS00139">
    <property type="entry name" value="THIOL_PROTEASE_CYS"/>
    <property type="match status" value="1"/>
</dbReference>
<dbReference type="PRINTS" id="PR00705">
    <property type="entry name" value="PAPAIN"/>
</dbReference>
<dbReference type="InterPro" id="IPR000668">
    <property type="entry name" value="Peptidase_C1A_C"/>
</dbReference>
<dbReference type="GO" id="GO:0006508">
    <property type="term" value="P:proteolysis"/>
    <property type="evidence" value="ECO:0007669"/>
    <property type="project" value="UniProtKB-KW"/>
</dbReference>
<keyword evidence="11" id="KW-1185">Reference proteome</keyword>
<dbReference type="Pfam" id="PF08127">
    <property type="entry name" value="Propeptide_C1"/>
    <property type="match status" value="1"/>
</dbReference>
<sequence>MIKLLFLILFLSNLAQLNGAEHVFLNSGIDPLSDEMVNAINSLNTTWKAKRNFVGVHVDYVKGLLGVHPSDDNIVPLLEEDFEVAADIPESFDSREAWSNCSSISFIRDQASCGSCWAFGAVEAMSDRICIASGGELQVELSAEDLLTCCHLCGFGCSGGFPGMAWFHWVHFGIVTGGLYGGEGCQPYKFPPCEHHIPGPRPECKLEKTPKCEKKCQPGYPKSYQEDKYYGLKSYSVGSVKKIQTEIMTNGPVEGAFTVYSDFLSYSSGVYQRHSHDQLGGHAIRILGWGVEDGIDYWLVANSWNTDWGDQGYFKIRRGTNECGIESKVNAGLPKI</sequence>
<dbReference type="FunFam" id="3.90.70.10:FF:000031">
    <property type="entry name" value="Cathepsin B"/>
    <property type="match status" value="1"/>
</dbReference>
<dbReference type="EnsemblMetazoa" id="tetur28g01430.1">
    <property type="protein sequence ID" value="tetur28g01430.1"/>
    <property type="gene ID" value="tetur28g01430"/>
</dbReference>
<dbReference type="PANTHER" id="PTHR12411">
    <property type="entry name" value="CYSTEINE PROTEASE FAMILY C1-RELATED"/>
    <property type="match status" value="1"/>
</dbReference>
<evidence type="ECO:0000256" key="6">
    <source>
        <dbReference type="ARBA" id="ARBA00023145"/>
    </source>
</evidence>
<organism evidence="10 11">
    <name type="scientific">Tetranychus urticae</name>
    <name type="common">Two-spotted spider mite</name>
    <dbReference type="NCBI Taxonomy" id="32264"/>
    <lineage>
        <taxon>Eukaryota</taxon>
        <taxon>Metazoa</taxon>
        <taxon>Ecdysozoa</taxon>
        <taxon>Arthropoda</taxon>
        <taxon>Chelicerata</taxon>
        <taxon>Arachnida</taxon>
        <taxon>Acari</taxon>
        <taxon>Acariformes</taxon>
        <taxon>Trombidiformes</taxon>
        <taxon>Prostigmata</taxon>
        <taxon>Eleutherengona</taxon>
        <taxon>Raphignathae</taxon>
        <taxon>Tetranychoidea</taxon>
        <taxon>Tetranychidae</taxon>
        <taxon>Tetranychus</taxon>
    </lineage>
</organism>
<keyword evidence="4" id="KW-0378">Hydrolase</keyword>
<dbReference type="HOGENOM" id="CLU_012184_3_3_1"/>
<dbReference type="OMA" id="WANCTFL"/>
<keyword evidence="2" id="KW-0645">Protease</keyword>
<keyword evidence="3 8" id="KW-0732">Signal</keyword>
<evidence type="ECO:0000256" key="4">
    <source>
        <dbReference type="ARBA" id="ARBA00022801"/>
    </source>
</evidence>
<dbReference type="AlphaFoldDB" id="T1KZF5"/>
<dbReference type="InterPro" id="IPR038765">
    <property type="entry name" value="Papain-like_cys_pep_sf"/>
</dbReference>
<keyword evidence="6" id="KW-0865">Zymogen</keyword>
<comment type="similarity">
    <text evidence="1">Belongs to the peptidase C1 family.</text>
</comment>
<keyword evidence="7" id="KW-1015">Disulfide bond</keyword>
<evidence type="ECO:0000256" key="5">
    <source>
        <dbReference type="ARBA" id="ARBA00022807"/>
    </source>
</evidence>
<dbReference type="SMART" id="SM00645">
    <property type="entry name" value="Pept_C1"/>
    <property type="match status" value="1"/>
</dbReference>
<feature type="chain" id="PRO_5018659684" description="Peptidase C1A papain C-terminal domain-containing protein" evidence="8">
    <location>
        <begin position="20"/>
        <end position="336"/>
    </location>
</feature>
<name>T1KZF5_TETUR</name>
<dbReference type="GO" id="GO:0004197">
    <property type="term" value="F:cysteine-type endopeptidase activity"/>
    <property type="evidence" value="ECO:0007669"/>
    <property type="project" value="InterPro"/>
</dbReference>
<evidence type="ECO:0000256" key="8">
    <source>
        <dbReference type="SAM" id="SignalP"/>
    </source>
</evidence>
<evidence type="ECO:0000259" key="9">
    <source>
        <dbReference type="SMART" id="SM00645"/>
    </source>
</evidence>
<dbReference type="InterPro" id="IPR012599">
    <property type="entry name" value="Propeptide_C1A"/>
</dbReference>
<evidence type="ECO:0000256" key="1">
    <source>
        <dbReference type="ARBA" id="ARBA00008455"/>
    </source>
</evidence>
<dbReference type="Gene3D" id="3.90.70.10">
    <property type="entry name" value="Cysteine proteinases"/>
    <property type="match status" value="1"/>
</dbReference>
<dbReference type="InterPro" id="IPR013128">
    <property type="entry name" value="Peptidase_C1A"/>
</dbReference>
<evidence type="ECO:0000256" key="2">
    <source>
        <dbReference type="ARBA" id="ARBA00022670"/>
    </source>
</evidence>
<dbReference type="EMBL" id="CAEY01000739">
    <property type="status" value="NOT_ANNOTATED_CDS"/>
    <property type="molecule type" value="Genomic_DNA"/>
</dbReference>
<dbReference type="InterPro" id="IPR000169">
    <property type="entry name" value="Pept_cys_AS"/>
</dbReference>
<reference evidence="10" key="2">
    <citation type="submission" date="2015-06" db="UniProtKB">
        <authorList>
            <consortium name="EnsemblMetazoa"/>
        </authorList>
    </citation>
    <scope>IDENTIFICATION</scope>
</reference>